<evidence type="ECO:0000313" key="2">
    <source>
        <dbReference type="Proteomes" id="UP000001191"/>
    </source>
</evidence>
<accession>B2JBV8</accession>
<reference evidence="2" key="1">
    <citation type="submission" date="2008-04" db="EMBL/GenBank/DDBJ databases">
        <title>Complete sequence of plasmid 3 of Nostoc punctiforme ATCC 29133.</title>
        <authorList>
            <consortium name="US DOE Joint Genome Institute"/>
            <person name="Copeland A."/>
            <person name="Lucas S."/>
            <person name="Lapidus A."/>
            <person name="Glavina del Rio T."/>
            <person name="Dalin E."/>
            <person name="Tice H."/>
            <person name="Pitluck S."/>
            <person name="Chain P."/>
            <person name="Malfatti S."/>
            <person name="Shin M."/>
            <person name="Vergez L."/>
            <person name="Schmutz J."/>
            <person name="Larimer F."/>
            <person name="Land M."/>
            <person name="Hauser L."/>
            <person name="Kyrpides N."/>
            <person name="Kim E."/>
            <person name="Meeks J.C."/>
            <person name="Elhai J."/>
            <person name="Campbell E.L."/>
            <person name="Thiel T."/>
            <person name="Longmire J."/>
            <person name="Potts M."/>
            <person name="Atlas R."/>
        </authorList>
    </citation>
    <scope>NUCLEOTIDE SEQUENCE [LARGE SCALE GENOMIC DNA]</scope>
    <source>
        <strain evidence="2">ATCC 29133 / PCC 73102</strain>
        <plasmid evidence="2">Plasmid pNPUN03</plasmid>
    </source>
</reference>
<protein>
    <submittedName>
        <fullName evidence="1">Uncharacterized protein</fullName>
    </submittedName>
</protein>
<name>B2JBV8_NOSP7</name>
<sequence>MLGMNNDFIEQLREELGVWNNSPTECDGHSKVLSTILFNEGIEHLIWYGSFRWVGHGQVSPHYWIELPFGNLTIDYRARMWCRVMENPQLVDVEVPHSIFNPAYWNQVQYTKIQQQIPEEFGVPLEDWLFKILTVSI</sequence>
<dbReference type="EnsemblBacteria" id="ACC85412">
    <property type="protein sequence ID" value="ACC85412"/>
    <property type="gene ID" value="Npun_CR079"/>
</dbReference>
<keyword evidence="2" id="KW-1185">Reference proteome</keyword>
<keyword evidence="1" id="KW-0614">Plasmid</keyword>
<dbReference type="Proteomes" id="UP000001191">
    <property type="component" value="Plasmid pNPUN03"/>
</dbReference>
<gene>
    <name evidence="1" type="ordered locus">Npun_CR079</name>
</gene>
<proteinExistence type="predicted"/>
<dbReference type="PhylomeDB" id="B2JBV8"/>
<evidence type="ECO:0000313" key="1">
    <source>
        <dbReference type="EMBL" id="ACC85412.1"/>
    </source>
</evidence>
<dbReference type="KEGG" id="npu:Npun_CR079"/>
<geneLocation type="plasmid" evidence="1 2">
    <name>pNPUN03</name>
</geneLocation>
<dbReference type="EMBL" id="CP001040">
    <property type="protein sequence ID" value="ACC85412.1"/>
    <property type="molecule type" value="Genomic_DNA"/>
</dbReference>
<dbReference type="HOGENOM" id="CLU_117125_1_0_3"/>
<dbReference type="AlphaFoldDB" id="B2JBV8"/>
<organism evidence="1 2">
    <name type="scientific">Nostoc punctiforme (strain ATCC 29133 / PCC 73102)</name>
    <dbReference type="NCBI Taxonomy" id="63737"/>
    <lineage>
        <taxon>Bacteria</taxon>
        <taxon>Bacillati</taxon>
        <taxon>Cyanobacteriota</taxon>
        <taxon>Cyanophyceae</taxon>
        <taxon>Nostocales</taxon>
        <taxon>Nostocaceae</taxon>
        <taxon>Nostoc</taxon>
    </lineage>
</organism>